<evidence type="ECO:0000313" key="1">
    <source>
        <dbReference type="EMBL" id="EFK96493.1"/>
    </source>
</evidence>
<accession>D9PIX4</accession>
<dbReference type="AlphaFoldDB" id="D9PIX4"/>
<sequence length="66" mass="7311">QPVERISFKEIVRVKPEALSHPEDVVRRQGEMLVAAAPVETGKRVVTREGEGVSQAQPLFSGRRCV</sequence>
<protein>
    <submittedName>
        <fullName evidence="1">Uncharacterized protein</fullName>
    </submittedName>
</protein>
<name>D9PIX4_9ZZZZ</name>
<gene>
    <name evidence="1" type="ORF">LDC_1483</name>
</gene>
<reference evidence="1" key="2">
    <citation type="journal article" date="2011" name="Microb. Ecol.">
        <title>Taxonomic and Functional Metagenomic Profiling of the Microbial Community in the Anoxic Sediment of a Sub-saline Shallow Lake (Laguna de Carrizo, Central Spain).</title>
        <authorList>
            <person name="Ferrer M."/>
            <person name="Guazzaroni M.E."/>
            <person name="Richter M."/>
            <person name="Garcia-Salamanca A."/>
            <person name="Yarza P."/>
            <person name="Suarez-Suarez A."/>
            <person name="Solano J."/>
            <person name="Alcaide M."/>
            <person name="van Dillewijn P."/>
            <person name="Molina-Henares M.A."/>
            <person name="Lopez-Cortes N."/>
            <person name="Al-Ramahi Y."/>
            <person name="Guerrero C."/>
            <person name="Acosta A."/>
            <person name="de Eugenio L.I."/>
            <person name="Martinez V."/>
            <person name="Marques S."/>
            <person name="Rojo F."/>
            <person name="Santero E."/>
            <person name="Genilloud O."/>
            <person name="Perez-Perez J."/>
            <person name="Rossello-Mora R."/>
            <person name="Ramos J.L."/>
        </authorList>
    </citation>
    <scope>NUCLEOTIDE SEQUENCE</scope>
</reference>
<feature type="non-terminal residue" evidence="1">
    <location>
        <position position="1"/>
    </location>
</feature>
<comment type="caution">
    <text evidence="1">The sequence shown here is derived from an EMBL/GenBank/DDBJ whole genome shotgun (WGS) entry which is preliminary data.</text>
</comment>
<dbReference type="EMBL" id="ADZX01000467">
    <property type="protein sequence ID" value="EFK96493.1"/>
    <property type="molecule type" value="Genomic_DNA"/>
</dbReference>
<proteinExistence type="predicted"/>
<organism evidence="1">
    <name type="scientific">sediment metagenome</name>
    <dbReference type="NCBI Taxonomy" id="749907"/>
    <lineage>
        <taxon>unclassified sequences</taxon>
        <taxon>metagenomes</taxon>
        <taxon>ecological metagenomes</taxon>
    </lineage>
</organism>
<reference evidence="1" key="1">
    <citation type="submission" date="2010-07" db="EMBL/GenBank/DDBJ databases">
        <authorList>
            <consortium name="CONSOLIDER consortium CSD2007-00005"/>
            <person name="Guazzaroni M.-E."/>
            <person name="Richter M."/>
            <person name="Garcia-Salamanca A."/>
            <person name="Yarza P."/>
            <person name="Ferrer M."/>
        </authorList>
    </citation>
    <scope>NUCLEOTIDE SEQUENCE</scope>
</reference>